<gene>
    <name evidence="1" type="ORF">DES32_1887</name>
</gene>
<dbReference type="OrthoDB" id="8253771at2"/>
<sequence>MVGDSAELDPRLIATIRKEDFGFQAMDSGRKTRGCLKRHRKRQIWIRLLLLVSACWSASFSFAPAQTAGVSDADQSATILACFHAGQTAVGDLHACARVWLTPEALVLCALRNTSGRQAEHIICPFIRDTADGRAALDVLLAQQGLTPASNLSIDARNLPNLPPPSAIDSCNTSGTTQQGFIGCIKNAMGAPREKLLDCVRNSRSDEDRALCAAESAPTDANLTTAVKCLGGQSARLDSFVACLVPERQSEAKKAIGCVGRYGGSPAALADCLAPNASAASKVLAACLAQSQNDNRNVVDCFSHFSPAFGRANQASACLSDPGNSRAKCATEFVGAAAVGKALAACANTPRPSLVSCLFDQVPDLRPEAASFQCMRYGGEGRSLVSNCAAGLVKDDKMRRTLACITGANNDPGALALCAADSVLSPRDAHAVNCSATTQGDPVAFALCAAAPATSDDWRISATCALRAAGDPKIYADCTAAPLELSELSKCFKGHFGKDCFGAENTIAKLLNGGQ</sequence>
<name>A0A3D9YVV3_9HYPH</name>
<reference evidence="1 2" key="1">
    <citation type="submission" date="2018-08" db="EMBL/GenBank/DDBJ databases">
        <title>Genomic Encyclopedia of Type Strains, Phase IV (KMG-IV): sequencing the most valuable type-strain genomes for metagenomic binning, comparative biology and taxonomic classification.</title>
        <authorList>
            <person name="Goeker M."/>
        </authorList>
    </citation>
    <scope>NUCLEOTIDE SEQUENCE [LARGE SCALE GENOMIC DNA]</scope>
    <source>
        <strain evidence="1 2">BW863</strain>
    </source>
</reference>
<dbReference type="EMBL" id="QUMO01000003">
    <property type="protein sequence ID" value="REF85851.1"/>
    <property type="molecule type" value="Genomic_DNA"/>
</dbReference>
<evidence type="ECO:0000313" key="1">
    <source>
        <dbReference type="EMBL" id="REF85851.1"/>
    </source>
</evidence>
<dbReference type="Proteomes" id="UP000256900">
    <property type="component" value="Unassembled WGS sequence"/>
</dbReference>
<protein>
    <submittedName>
        <fullName evidence="1">Uncharacterized protein</fullName>
    </submittedName>
</protein>
<dbReference type="RefSeq" id="WP_129396486.1">
    <property type="nucleotide sequence ID" value="NZ_CP025086.1"/>
</dbReference>
<organism evidence="1 2">
    <name type="scientific">Methylovirgula ligni</name>
    <dbReference type="NCBI Taxonomy" id="569860"/>
    <lineage>
        <taxon>Bacteria</taxon>
        <taxon>Pseudomonadati</taxon>
        <taxon>Pseudomonadota</taxon>
        <taxon>Alphaproteobacteria</taxon>
        <taxon>Hyphomicrobiales</taxon>
        <taxon>Beijerinckiaceae</taxon>
        <taxon>Methylovirgula</taxon>
    </lineage>
</organism>
<dbReference type="AlphaFoldDB" id="A0A3D9YVV3"/>
<proteinExistence type="predicted"/>
<keyword evidence="2" id="KW-1185">Reference proteome</keyword>
<evidence type="ECO:0000313" key="2">
    <source>
        <dbReference type="Proteomes" id="UP000256900"/>
    </source>
</evidence>
<comment type="caution">
    <text evidence="1">The sequence shown here is derived from an EMBL/GenBank/DDBJ whole genome shotgun (WGS) entry which is preliminary data.</text>
</comment>
<accession>A0A3D9YVV3</accession>